<organism evidence="1 2">
    <name type="scientific">Caldithrix abyssi DSM 13497</name>
    <dbReference type="NCBI Taxonomy" id="880073"/>
    <lineage>
        <taxon>Bacteria</taxon>
        <taxon>Pseudomonadati</taxon>
        <taxon>Calditrichota</taxon>
        <taxon>Calditrichia</taxon>
        <taxon>Calditrichales</taxon>
        <taxon>Calditrichaceae</taxon>
        <taxon>Caldithrix</taxon>
    </lineage>
</organism>
<evidence type="ECO:0000313" key="2">
    <source>
        <dbReference type="Proteomes" id="UP000183868"/>
    </source>
</evidence>
<dbReference type="Proteomes" id="UP000183868">
    <property type="component" value="Chromosome"/>
</dbReference>
<dbReference type="KEGG" id="caby:Cabys_1947"/>
<reference evidence="1 2" key="1">
    <citation type="submission" date="2016-11" db="EMBL/GenBank/DDBJ databases">
        <title>Genomic analysis of Caldithrix abyssi and proposal of a novel bacterial phylum Caldithrichaeota.</title>
        <authorList>
            <person name="Kublanov I."/>
            <person name="Sigalova O."/>
            <person name="Gavrilov S."/>
            <person name="Lebedinsky A."/>
            <person name="Ivanova N."/>
            <person name="Daum C."/>
            <person name="Reddy T."/>
            <person name="Klenk H.P."/>
            <person name="Goker M."/>
            <person name="Reva O."/>
            <person name="Miroshnichenko M."/>
            <person name="Kyprides N."/>
            <person name="Woyke T."/>
            <person name="Gelfand M."/>
        </authorList>
    </citation>
    <scope>NUCLEOTIDE SEQUENCE [LARGE SCALE GENOMIC DNA]</scope>
    <source>
        <strain evidence="1 2">LF13</strain>
    </source>
</reference>
<name>A0A1J1C9W7_CALAY</name>
<evidence type="ECO:0000313" key="1">
    <source>
        <dbReference type="EMBL" id="APF18696.1"/>
    </source>
</evidence>
<protein>
    <submittedName>
        <fullName evidence="1">Uncharacterized protein</fullName>
    </submittedName>
</protein>
<dbReference type="AlphaFoldDB" id="A0A1J1C9W7"/>
<gene>
    <name evidence="1" type="ORF">Cabys_1947</name>
</gene>
<dbReference type="EMBL" id="CP018099">
    <property type="protein sequence ID" value="APF18696.1"/>
    <property type="molecule type" value="Genomic_DNA"/>
</dbReference>
<sequence>MSNKRPDSLSIKNYLLQIQQDAHLFFYFFLQSEKNCAFITLCKGRHQPDVLL</sequence>
<proteinExistence type="predicted"/>
<accession>A0A1J1C9W7</accession>